<feature type="domain" description="EGF-like" evidence="23">
    <location>
        <begin position="284"/>
        <end position="320"/>
    </location>
</feature>
<accession>A0AAV3QFV5</accession>
<evidence type="ECO:0000256" key="6">
    <source>
        <dbReference type="ARBA" id="ARBA00022729"/>
    </source>
</evidence>
<evidence type="ECO:0000256" key="2">
    <source>
        <dbReference type="ARBA" id="ARBA00022475"/>
    </source>
</evidence>
<evidence type="ECO:0000256" key="15">
    <source>
        <dbReference type="ARBA" id="ARBA00023180"/>
    </source>
</evidence>
<dbReference type="Pfam" id="PF00954">
    <property type="entry name" value="S_locus_glycop"/>
    <property type="match status" value="1"/>
</dbReference>
<keyword evidence="15" id="KW-0325">Glycoprotein</keyword>
<keyword evidence="9 18" id="KW-0418">Kinase</keyword>
<sequence length="829" mass="93398">MNFCQSVTIFVTFSHFWTVISALSNTFLVPNQFIKDGQTLVSPNQTFEVGFFSPGTSQTRYLGIWYKTTPSVIVWVANRDHPLQDSQGLLTLTKNATLLLLDNSTNVIWSSISSSFGANPELQLLDTGNLVIIDKKKSNRESYIWQSFDFPGDTRLPGMLMGESSDTNIELSLTSWKSSDDPSPGEFSYRVENYGLPHLVLSSGNSKVFRSGPWNGIRFNGLPMFPNKAFDNTVFVFDKFRLVSLSDPFNESIVSRLTLNESGSIGRFILDEKKKEWKLVYMIPNNPCDYYGQCGNNSVCNTNVSPNCQCLKGFSPKSQQEWDLLDWSSGCRRNSPLQCKNGDGFLKVLGIKLPDLLLFQLNVNMSIKDCETECLKNCSCVAYADPFVNEGSNGCLMWYGDLVDIREFSAEKSEQNVYIRLPVSELDYAGGRGSSEKKKVPSKVIFIVTGFGLLASILVFAFVVHWNVKRNKTTKNKYDDDHELELPLFSSETIAAATNNFSQANILGQGGFGPVYKGKLSGGQEIAVKRLSKTSRQGVVEFKTEVNLIAKLQHRNLVRLLGSCIQGEERMLIYEFMQNKSLDRFLYDASTKTLLNWPRRFEIMMGISRGLLYLHQDSRLKIIHRDLKTSNILLDNDLNPKISDFGLARIFGGEQPFEETKRVIGTFGYMAPEYAIDGRFSEKSDVFSLGVILLEIISGKENRNFSHPDHHHTLLGHAWLLWNDDRVLELVDENFKPSLVDQPQALRSIHVGLLCVQKLAEDRPTMSSVVFMLGNEGAILPRPEEPGFFMERSRIRCEASGSTFKRSKLGTREDSTTDSLMTITRLVGR</sequence>
<reference evidence="26 27" key="1">
    <citation type="submission" date="2024-01" db="EMBL/GenBank/DDBJ databases">
        <title>The complete chloroplast genome sequence of Lithospermum erythrorhizon: insights into the phylogenetic relationship among Boraginaceae species and the maternal lineages of purple gromwells.</title>
        <authorList>
            <person name="Okada T."/>
            <person name="Watanabe K."/>
        </authorList>
    </citation>
    <scope>NUCLEOTIDE SEQUENCE [LARGE SCALE GENOMIC DNA]</scope>
</reference>
<dbReference type="CDD" id="cd00054">
    <property type="entry name" value="EGF_CA"/>
    <property type="match status" value="1"/>
</dbReference>
<dbReference type="InterPro" id="IPR036426">
    <property type="entry name" value="Bulb-type_lectin_dom_sf"/>
</dbReference>
<dbReference type="GO" id="GO:0005524">
    <property type="term" value="F:ATP binding"/>
    <property type="evidence" value="ECO:0007669"/>
    <property type="project" value="UniProtKB-KW"/>
</dbReference>
<evidence type="ECO:0000256" key="3">
    <source>
        <dbReference type="ARBA" id="ARBA00022527"/>
    </source>
</evidence>
<dbReference type="PANTHER" id="PTHR27002:SF214">
    <property type="entry name" value="RECEPTOR-LIKE SERINE_THREONINE-PROTEIN KINASE"/>
    <property type="match status" value="1"/>
</dbReference>
<dbReference type="Gene3D" id="1.10.510.10">
    <property type="entry name" value="Transferase(Phosphotransferase) domain 1"/>
    <property type="match status" value="1"/>
</dbReference>
<keyword evidence="8 18" id="KW-0547">Nucleotide-binding</keyword>
<feature type="domain" description="Protein kinase" evidence="22">
    <location>
        <begin position="501"/>
        <end position="788"/>
    </location>
</feature>
<dbReference type="InterPro" id="IPR011009">
    <property type="entry name" value="Kinase-like_dom_sf"/>
</dbReference>
<proteinExistence type="inferred from homology"/>
<evidence type="ECO:0000256" key="8">
    <source>
        <dbReference type="ARBA" id="ARBA00022741"/>
    </source>
</evidence>
<evidence type="ECO:0000256" key="13">
    <source>
        <dbReference type="ARBA" id="ARBA00023157"/>
    </source>
</evidence>
<evidence type="ECO:0000256" key="9">
    <source>
        <dbReference type="ARBA" id="ARBA00022777"/>
    </source>
</evidence>
<dbReference type="PROSITE" id="PS50948">
    <property type="entry name" value="PAN"/>
    <property type="match status" value="1"/>
</dbReference>
<dbReference type="InterPro" id="IPR000858">
    <property type="entry name" value="S_locus_glycoprot_dom"/>
</dbReference>
<dbReference type="SMART" id="SM00473">
    <property type="entry name" value="PAN_AP"/>
    <property type="match status" value="1"/>
</dbReference>
<dbReference type="SMART" id="SM00220">
    <property type="entry name" value="S_TKc"/>
    <property type="match status" value="1"/>
</dbReference>
<feature type="chain" id="PRO_5043842327" description="Receptor-like serine/threonine-protein kinase" evidence="21">
    <location>
        <begin position="23"/>
        <end position="829"/>
    </location>
</feature>
<gene>
    <name evidence="26" type="ORF">LIER_18939</name>
</gene>
<dbReference type="PIRSF" id="PIRSF000641">
    <property type="entry name" value="SRK"/>
    <property type="match status" value="1"/>
</dbReference>
<dbReference type="GO" id="GO:0048544">
    <property type="term" value="P:recognition of pollen"/>
    <property type="evidence" value="ECO:0007669"/>
    <property type="project" value="InterPro"/>
</dbReference>
<dbReference type="FunFam" id="1.10.510.10:FF:000060">
    <property type="entry name" value="G-type lectin S-receptor-like serine/threonine-protein kinase"/>
    <property type="match status" value="1"/>
</dbReference>
<dbReference type="InterPro" id="IPR000719">
    <property type="entry name" value="Prot_kinase_dom"/>
</dbReference>
<comment type="catalytic activity">
    <reaction evidence="16 18">
        <text>L-threonyl-[protein] + ATP = O-phospho-L-threonyl-[protein] + ADP + H(+)</text>
        <dbReference type="Rhea" id="RHEA:46608"/>
        <dbReference type="Rhea" id="RHEA-COMP:11060"/>
        <dbReference type="Rhea" id="RHEA-COMP:11605"/>
        <dbReference type="ChEBI" id="CHEBI:15378"/>
        <dbReference type="ChEBI" id="CHEBI:30013"/>
        <dbReference type="ChEBI" id="CHEBI:30616"/>
        <dbReference type="ChEBI" id="CHEBI:61977"/>
        <dbReference type="ChEBI" id="CHEBI:456216"/>
        <dbReference type="EC" id="2.7.11.1"/>
    </reaction>
</comment>
<keyword evidence="5 20" id="KW-0812">Transmembrane</keyword>
<comment type="similarity">
    <text evidence="18">Belongs to the protein kinase superfamily. Ser/Thr protein kinase family.</text>
</comment>
<dbReference type="SUPFAM" id="SSF51110">
    <property type="entry name" value="alpha-D-mannose-specific plant lectins"/>
    <property type="match status" value="1"/>
</dbReference>
<evidence type="ECO:0000256" key="20">
    <source>
        <dbReference type="SAM" id="Phobius"/>
    </source>
</evidence>
<dbReference type="InterPro" id="IPR008271">
    <property type="entry name" value="Ser/Thr_kinase_AS"/>
</dbReference>
<dbReference type="SUPFAM" id="SSF56112">
    <property type="entry name" value="Protein kinase-like (PK-like)"/>
    <property type="match status" value="1"/>
</dbReference>
<dbReference type="AlphaFoldDB" id="A0AAV3QFV5"/>
<dbReference type="SMART" id="SM00108">
    <property type="entry name" value="B_lectin"/>
    <property type="match status" value="1"/>
</dbReference>
<keyword evidence="6 21" id="KW-0732">Signal</keyword>
<dbReference type="Gene3D" id="3.30.200.20">
    <property type="entry name" value="Phosphorylase Kinase, domain 1"/>
    <property type="match status" value="1"/>
</dbReference>
<dbReference type="InterPro" id="IPR001480">
    <property type="entry name" value="Bulb-type_lectin_dom"/>
</dbReference>
<evidence type="ECO:0000256" key="19">
    <source>
        <dbReference type="PROSITE-ProRule" id="PRU00076"/>
    </source>
</evidence>
<evidence type="ECO:0000256" key="18">
    <source>
        <dbReference type="PIRNR" id="PIRNR000641"/>
    </source>
</evidence>
<name>A0AAV3QFV5_LITER</name>
<keyword evidence="12 20" id="KW-0472">Membrane</keyword>
<keyword evidence="2" id="KW-1003">Cell membrane</keyword>
<dbReference type="CDD" id="cd01098">
    <property type="entry name" value="PAN_AP_plant"/>
    <property type="match status" value="1"/>
</dbReference>
<dbReference type="Gene3D" id="3.50.4.10">
    <property type="entry name" value="Hepatocyte Growth Factor"/>
    <property type="match status" value="1"/>
</dbReference>
<keyword evidence="19" id="KW-0245">EGF-like domain</keyword>
<evidence type="ECO:0000256" key="7">
    <source>
        <dbReference type="ARBA" id="ARBA00022734"/>
    </source>
</evidence>
<dbReference type="CDD" id="cd00028">
    <property type="entry name" value="B_lectin"/>
    <property type="match status" value="1"/>
</dbReference>
<dbReference type="PROSITE" id="PS00108">
    <property type="entry name" value="PROTEIN_KINASE_ST"/>
    <property type="match status" value="1"/>
</dbReference>
<comment type="caution">
    <text evidence="19">Lacks conserved residue(s) required for the propagation of feature annotation.</text>
</comment>
<evidence type="ECO:0000256" key="14">
    <source>
        <dbReference type="ARBA" id="ARBA00023170"/>
    </source>
</evidence>
<evidence type="ECO:0000256" key="16">
    <source>
        <dbReference type="ARBA" id="ARBA00047899"/>
    </source>
</evidence>
<protein>
    <recommendedName>
        <fullName evidence="18">Receptor-like serine/threonine-protein kinase</fullName>
        <ecNumber evidence="18">2.7.11.1</ecNumber>
    </recommendedName>
</protein>
<feature type="signal peptide" evidence="21">
    <location>
        <begin position="1"/>
        <end position="22"/>
    </location>
</feature>
<dbReference type="Gene3D" id="2.90.10.10">
    <property type="entry name" value="Bulb-type lectin domain"/>
    <property type="match status" value="1"/>
</dbReference>
<keyword evidence="27" id="KW-1185">Reference proteome</keyword>
<dbReference type="InterPro" id="IPR003609">
    <property type="entry name" value="Pan_app"/>
</dbReference>
<dbReference type="Pfam" id="PF07714">
    <property type="entry name" value="PK_Tyr_Ser-Thr"/>
    <property type="match status" value="1"/>
</dbReference>
<dbReference type="PANTHER" id="PTHR27002">
    <property type="entry name" value="RECEPTOR-LIKE SERINE/THREONINE-PROTEIN KINASE SD1-8"/>
    <property type="match status" value="1"/>
</dbReference>
<dbReference type="GO" id="GO:0004674">
    <property type="term" value="F:protein serine/threonine kinase activity"/>
    <property type="evidence" value="ECO:0007669"/>
    <property type="project" value="UniProtKB-KW"/>
</dbReference>
<dbReference type="Proteomes" id="UP001454036">
    <property type="component" value="Unassembled WGS sequence"/>
</dbReference>
<dbReference type="PROSITE" id="PS50011">
    <property type="entry name" value="PROTEIN_KINASE_DOM"/>
    <property type="match status" value="1"/>
</dbReference>
<feature type="transmembrane region" description="Helical" evidence="20">
    <location>
        <begin position="444"/>
        <end position="468"/>
    </location>
</feature>
<keyword evidence="7" id="KW-0430">Lectin</keyword>
<dbReference type="Pfam" id="PF01453">
    <property type="entry name" value="B_lectin"/>
    <property type="match status" value="1"/>
</dbReference>
<evidence type="ECO:0000256" key="21">
    <source>
        <dbReference type="SAM" id="SignalP"/>
    </source>
</evidence>
<evidence type="ECO:0000259" key="22">
    <source>
        <dbReference type="PROSITE" id="PS50011"/>
    </source>
</evidence>
<dbReference type="FunFam" id="3.30.200.20:FF:000330">
    <property type="entry name" value="G-type lectin S-receptor-like serine/threonine-protein kinase At4g03230"/>
    <property type="match status" value="1"/>
</dbReference>
<dbReference type="InterPro" id="IPR000742">
    <property type="entry name" value="EGF"/>
</dbReference>
<dbReference type="GO" id="GO:0005886">
    <property type="term" value="C:plasma membrane"/>
    <property type="evidence" value="ECO:0007669"/>
    <property type="project" value="UniProtKB-SubCell"/>
</dbReference>
<evidence type="ECO:0000313" key="26">
    <source>
        <dbReference type="EMBL" id="GAA0162955.1"/>
    </source>
</evidence>
<evidence type="ECO:0000256" key="11">
    <source>
        <dbReference type="ARBA" id="ARBA00022989"/>
    </source>
</evidence>
<dbReference type="PROSITE" id="PS50026">
    <property type="entry name" value="EGF_3"/>
    <property type="match status" value="1"/>
</dbReference>
<comment type="subcellular location">
    <subcellularLocation>
        <location evidence="1">Cell membrane</location>
        <topology evidence="1">Single-pass type I membrane protein</topology>
    </subcellularLocation>
</comment>
<keyword evidence="14 26" id="KW-0675">Receptor</keyword>
<keyword evidence="13" id="KW-1015">Disulfide bond</keyword>
<dbReference type="InterPro" id="IPR001245">
    <property type="entry name" value="Ser-Thr/Tyr_kinase_cat_dom"/>
</dbReference>
<evidence type="ECO:0000256" key="1">
    <source>
        <dbReference type="ARBA" id="ARBA00004251"/>
    </source>
</evidence>
<evidence type="ECO:0000256" key="4">
    <source>
        <dbReference type="ARBA" id="ARBA00022679"/>
    </source>
</evidence>
<dbReference type="GO" id="GO:0030246">
    <property type="term" value="F:carbohydrate binding"/>
    <property type="evidence" value="ECO:0007669"/>
    <property type="project" value="UniProtKB-KW"/>
</dbReference>
<evidence type="ECO:0000256" key="17">
    <source>
        <dbReference type="ARBA" id="ARBA00048679"/>
    </source>
</evidence>
<dbReference type="EC" id="2.7.11.1" evidence="18"/>
<evidence type="ECO:0000259" key="24">
    <source>
        <dbReference type="PROSITE" id="PS50927"/>
    </source>
</evidence>
<feature type="domain" description="Bulb-type lectin" evidence="24">
    <location>
        <begin position="25"/>
        <end position="145"/>
    </location>
</feature>
<keyword evidence="10 18" id="KW-0067">ATP-binding</keyword>
<dbReference type="CDD" id="cd14066">
    <property type="entry name" value="STKc_IRAK"/>
    <property type="match status" value="1"/>
</dbReference>
<evidence type="ECO:0000256" key="10">
    <source>
        <dbReference type="ARBA" id="ARBA00022840"/>
    </source>
</evidence>
<evidence type="ECO:0000259" key="23">
    <source>
        <dbReference type="PROSITE" id="PS50026"/>
    </source>
</evidence>
<dbReference type="PROSITE" id="PS50927">
    <property type="entry name" value="BULB_LECTIN"/>
    <property type="match status" value="1"/>
</dbReference>
<evidence type="ECO:0000256" key="12">
    <source>
        <dbReference type="ARBA" id="ARBA00023136"/>
    </source>
</evidence>
<dbReference type="Pfam" id="PF08276">
    <property type="entry name" value="PAN_2"/>
    <property type="match status" value="1"/>
</dbReference>
<comment type="caution">
    <text evidence="26">The sequence shown here is derived from an EMBL/GenBank/DDBJ whole genome shotgun (WGS) entry which is preliminary data.</text>
</comment>
<organism evidence="26 27">
    <name type="scientific">Lithospermum erythrorhizon</name>
    <name type="common">Purple gromwell</name>
    <name type="synonym">Lithospermum officinale var. erythrorhizon</name>
    <dbReference type="NCBI Taxonomy" id="34254"/>
    <lineage>
        <taxon>Eukaryota</taxon>
        <taxon>Viridiplantae</taxon>
        <taxon>Streptophyta</taxon>
        <taxon>Embryophyta</taxon>
        <taxon>Tracheophyta</taxon>
        <taxon>Spermatophyta</taxon>
        <taxon>Magnoliopsida</taxon>
        <taxon>eudicotyledons</taxon>
        <taxon>Gunneridae</taxon>
        <taxon>Pentapetalae</taxon>
        <taxon>asterids</taxon>
        <taxon>lamiids</taxon>
        <taxon>Boraginales</taxon>
        <taxon>Boraginaceae</taxon>
        <taxon>Boraginoideae</taxon>
        <taxon>Lithospermeae</taxon>
        <taxon>Lithospermum</taxon>
    </lineage>
</organism>
<keyword evidence="4 18" id="KW-0808">Transferase</keyword>
<comment type="catalytic activity">
    <reaction evidence="17 18">
        <text>L-seryl-[protein] + ATP = O-phospho-L-seryl-[protein] + ADP + H(+)</text>
        <dbReference type="Rhea" id="RHEA:17989"/>
        <dbReference type="Rhea" id="RHEA-COMP:9863"/>
        <dbReference type="Rhea" id="RHEA-COMP:11604"/>
        <dbReference type="ChEBI" id="CHEBI:15378"/>
        <dbReference type="ChEBI" id="CHEBI:29999"/>
        <dbReference type="ChEBI" id="CHEBI:30616"/>
        <dbReference type="ChEBI" id="CHEBI:83421"/>
        <dbReference type="ChEBI" id="CHEBI:456216"/>
        <dbReference type="EC" id="2.7.11.1"/>
    </reaction>
</comment>
<dbReference type="EMBL" id="BAABME010004610">
    <property type="protein sequence ID" value="GAA0162955.1"/>
    <property type="molecule type" value="Genomic_DNA"/>
</dbReference>
<feature type="domain" description="Apple" evidence="25">
    <location>
        <begin position="339"/>
        <end position="423"/>
    </location>
</feature>
<evidence type="ECO:0000256" key="5">
    <source>
        <dbReference type="ARBA" id="ARBA00022692"/>
    </source>
</evidence>
<evidence type="ECO:0000313" key="27">
    <source>
        <dbReference type="Proteomes" id="UP001454036"/>
    </source>
</evidence>
<keyword evidence="3 18" id="KW-0723">Serine/threonine-protein kinase</keyword>
<dbReference type="InterPro" id="IPR024171">
    <property type="entry name" value="SRK-like_kinase"/>
</dbReference>
<dbReference type="FunFam" id="2.90.10.10:FF:000001">
    <property type="entry name" value="G-type lectin S-receptor-like serine/threonine-protein kinase"/>
    <property type="match status" value="1"/>
</dbReference>
<keyword evidence="11 20" id="KW-1133">Transmembrane helix</keyword>
<evidence type="ECO:0000259" key="25">
    <source>
        <dbReference type="PROSITE" id="PS50948"/>
    </source>
</evidence>